<dbReference type="VEuPathDB" id="FungiDB:RhiirA1_448712"/>
<reference evidence="1 2" key="2">
    <citation type="submission" date="2017-10" db="EMBL/GenBank/DDBJ databases">
        <title>Genome analyses suggest a sexual origin of heterokaryosis in a supposedly ancient asexual fungus.</title>
        <authorList>
            <person name="Corradi N."/>
            <person name="Sedzielewska K."/>
            <person name="Noel J."/>
            <person name="Charron P."/>
            <person name="Farinelli L."/>
            <person name="Marton T."/>
            <person name="Kruger M."/>
            <person name="Pelin A."/>
            <person name="Brachmann A."/>
            <person name="Corradi N."/>
        </authorList>
    </citation>
    <scope>NUCLEOTIDE SEQUENCE [LARGE SCALE GENOMIC DNA]</scope>
    <source>
        <strain evidence="1 2">A1</strain>
    </source>
</reference>
<name>A0A2N0SJ35_9GLOM</name>
<dbReference type="Proteomes" id="UP000232688">
    <property type="component" value="Unassembled WGS sequence"/>
</dbReference>
<organism evidence="1 2">
    <name type="scientific">Rhizophagus irregularis</name>
    <dbReference type="NCBI Taxonomy" id="588596"/>
    <lineage>
        <taxon>Eukaryota</taxon>
        <taxon>Fungi</taxon>
        <taxon>Fungi incertae sedis</taxon>
        <taxon>Mucoromycota</taxon>
        <taxon>Glomeromycotina</taxon>
        <taxon>Glomeromycetes</taxon>
        <taxon>Glomerales</taxon>
        <taxon>Glomeraceae</taxon>
        <taxon>Rhizophagus</taxon>
    </lineage>
</organism>
<evidence type="ECO:0000313" key="1">
    <source>
        <dbReference type="EMBL" id="PKC75526.1"/>
    </source>
</evidence>
<dbReference type="OrthoDB" id="2447716at2759"/>
<dbReference type="VEuPathDB" id="FungiDB:FUN_013193"/>
<comment type="caution">
    <text evidence="1">The sequence shown here is derived from an EMBL/GenBank/DDBJ whole genome shotgun (WGS) entry which is preliminary data.</text>
</comment>
<gene>
    <name evidence="1" type="ORF">RhiirA1_448712</name>
</gene>
<protein>
    <submittedName>
        <fullName evidence="1">Uncharacterized protein</fullName>
    </submittedName>
</protein>
<proteinExistence type="predicted"/>
<dbReference type="VEuPathDB" id="FungiDB:RhiirFUN_020289"/>
<sequence>MQCFYNFKEDTSENQIIILKPNYEFLIWKLELSQYVVCVSPFQLFKRHYLKATYNLRKISNKSSRLKKEMSKAWNCADIEVHLKYIKLASLHNSFSMDLHLNLSFNFFNNTFDHEFPINILNLEKFFFLRNTLKNISKNSLSQSYSLTWKKTAFNSKKTGIIIALRKKSGLAIYYIRIYYEE</sequence>
<evidence type="ECO:0000313" key="2">
    <source>
        <dbReference type="Proteomes" id="UP000232688"/>
    </source>
</evidence>
<reference evidence="1 2" key="1">
    <citation type="submission" date="2017-10" db="EMBL/GenBank/DDBJ databases">
        <title>Extensive intraspecific genome diversity in a model arbuscular mycorrhizal fungus.</title>
        <authorList>
            <person name="Chen E.C.H."/>
            <person name="Morin E."/>
            <person name="Baudet D."/>
            <person name="Noel J."/>
            <person name="Ndikumana S."/>
            <person name="Charron P."/>
            <person name="St-Onge C."/>
            <person name="Giorgi J."/>
            <person name="Grigoriev I.V."/>
            <person name="Roux C."/>
            <person name="Martin F.M."/>
            <person name="Corradi N."/>
        </authorList>
    </citation>
    <scope>NUCLEOTIDE SEQUENCE [LARGE SCALE GENOMIC DNA]</scope>
    <source>
        <strain evidence="1 2">A1</strain>
    </source>
</reference>
<dbReference type="EMBL" id="LLXH01000021">
    <property type="protein sequence ID" value="PKC75526.1"/>
    <property type="molecule type" value="Genomic_DNA"/>
</dbReference>
<accession>A0A2N0SJ35</accession>
<dbReference type="AlphaFoldDB" id="A0A2N0SJ35"/>